<proteinExistence type="predicted"/>
<dbReference type="RefSeq" id="WP_100212521.1">
    <property type="nucleotide sequence ID" value="NZ_CP023345.1"/>
</dbReference>
<evidence type="ECO:0000313" key="1">
    <source>
        <dbReference type="EMBL" id="ATW57561.1"/>
    </source>
</evidence>
<dbReference type="Proteomes" id="UP000230639">
    <property type="component" value="Chromosome"/>
</dbReference>
<reference evidence="1 2" key="1">
    <citation type="submission" date="2017-09" db="EMBL/GenBank/DDBJ databases">
        <title>Complete genome of Salmonella enterica subsp. diarizonae isolated from stool of a patient with bacterial enteropathy.</title>
        <authorList>
            <person name="Zhou J."/>
            <person name="Chen Q."/>
            <person name="Guo L."/>
            <person name="Fan J."/>
        </authorList>
    </citation>
    <scope>NUCLEOTIDE SEQUENCE [LARGE SCALE GENOMIC DNA]</scope>
    <source>
        <strain evidence="1 2">HZS154</strain>
    </source>
</reference>
<sequence>MTGHNRMPVRQIIVHGDCWPVTTAVAHLVRSVLSTCEYVITYTLPVLLQQLHRKPEATLVLCLRPREHLFLFYALKQAILDHPVLVISDELFFSDQLVLKVYGDIPAIQQQELTEMLIRVKQGEQWYGGTRCQVTKKLDDFLLYPTLVTGFLEVPQIFNSPKRLMTYMSLLMHREILACGVSPAQQRLLEEVYRGRGRLSALCGRLNARERQIWQDKYRLLVKLGMRNRLRELLYGTRFCMNMQKTVFMAPAETVFPDQQNDFAPHSF</sequence>
<dbReference type="EMBL" id="CP023345">
    <property type="protein sequence ID" value="ATW57561.1"/>
    <property type="molecule type" value="Genomic_DNA"/>
</dbReference>
<name>A0A2I5HQN1_SALDZ</name>
<protein>
    <submittedName>
        <fullName evidence="1">Transcriptional regulator</fullName>
    </submittedName>
</protein>
<organism evidence="1 2">
    <name type="scientific">Salmonella diarizonae</name>
    <dbReference type="NCBI Taxonomy" id="59204"/>
    <lineage>
        <taxon>Bacteria</taxon>
        <taxon>Pseudomonadati</taxon>
        <taxon>Pseudomonadota</taxon>
        <taxon>Gammaproteobacteria</taxon>
        <taxon>Enterobacterales</taxon>
        <taxon>Enterobacteriaceae</taxon>
        <taxon>Salmonella</taxon>
    </lineage>
</organism>
<evidence type="ECO:0000313" key="2">
    <source>
        <dbReference type="Proteomes" id="UP000230639"/>
    </source>
</evidence>
<accession>A0A2I5HQN1</accession>
<dbReference type="STRING" id="59204.UQ49_13720"/>
<dbReference type="AlphaFoldDB" id="A0A2I5HQN1"/>
<gene>
    <name evidence="1" type="ORF">CNQ75_07320</name>
</gene>